<gene>
    <name evidence="2" type="ORF">MEBOL_000983</name>
</gene>
<dbReference type="Gene3D" id="2.170.16.10">
    <property type="entry name" value="Hedgehog/Intein (Hint) domain"/>
    <property type="match status" value="1"/>
</dbReference>
<feature type="signal peptide" evidence="1">
    <location>
        <begin position="1"/>
        <end position="21"/>
    </location>
</feature>
<proteinExistence type="predicted"/>
<evidence type="ECO:0008006" key="4">
    <source>
        <dbReference type="Google" id="ProtNLM"/>
    </source>
</evidence>
<dbReference type="CDD" id="cd00081">
    <property type="entry name" value="Hint"/>
    <property type="match status" value="1"/>
</dbReference>
<dbReference type="AlphaFoldDB" id="A0A250I8K1"/>
<evidence type="ECO:0000313" key="3">
    <source>
        <dbReference type="Proteomes" id="UP000217289"/>
    </source>
</evidence>
<evidence type="ECO:0000313" key="2">
    <source>
        <dbReference type="EMBL" id="ATB27540.1"/>
    </source>
</evidence>
<keyword evidence="1" id="KW-0732">Signal</keyword>
<dbReference type="SUPFAM" id="SSF51294">
    <property type="entry name" value="Hedgehog/intein (Hint) domain"/>
    <property type="match status" value="1"/>
</dbReference>
<dbReference type="OrthoDB" id="5521784at2"/>
<keyword evidence="3" id="KW-1185">Reference proteome</keyword>
<name>A0A250I8K1_9BACT</name>
<protein>
    <recommendedName>
        <fullName evidence="4">Hint domain-containing protein</fullName>
    </recommendedName>
</protein>
<dbReference type="KEGG" id="mbd:MEBOL_000983"/>
<dbReference type="Proteomes" id="UP000217289">
    <property type="component" value="Chromosome"/>
</dbReference>
<dbReference type="GO" id="GO:0016539">
    <property type="term" value="P:intein-mediated protein splicing"/>
    <property type="evidence" value="ECO:0007669"/>
    <property type="project" value="InterPro"/>
</dbReference>
<dbReference type="RefSeq" id="WP_157774763.1">
    <property type="nucleotide sequence ID" value="NZ_CP022163.1"/>
</dbReference>
<sequence>MKSRVQCAVLFSLLALGLVQAGCQGSSNGGNSKQELTQTGLVDGDIKHMTSLALTNGGKLKMDLSDPVQYRFVTARLAASGKTRQNSPQFFSMLDGMVKRHAAVKEGAKVQSGPNTPPRDHIYAKIERPTNETFRVTAFATIEDGADYNFVDIVAWNEAGNVQMSDYGWGEEYSDGRRLIAAASGSVGTTAAVFIKVDSLNIISVAGVEESYYLLESAIIPKAEPGGELIHPRDATGDGLVHLCLDRNYTDCDYPLIGQRVIRFPIKGSIIFATDVERVYTDPAYSFVKVSGQRGGTQQGLSTGIPFGHFVTIDDTDKRKIKWDLAQVDFPSLPFAPNSYVEFILSVKVKLKRGAAGTDAAMVISSLPKGFADTSTTAMPSAKIMRISYSCLAKGTKIQLSSNKTAKIEEIGRQTLVKSDVSGLELPVADVSVGIERIPMVHITDDAGRELLMTKTHPLMTPDKGAVWAGELAVGSKVLTDTGVSTLVKVDQEMYSDNVYNLKLDRGQGKEAAKGSTMFANGFLVGDLAMQKAYEFKNEKDLRADVLLRLPKAWHADYTNSLKVASRR</sequence>
<dbReference type="InterPro" id="IPR006141">
    <property type="entry name" value="Intein_N"/>
</dbReference>
<dbReference type="EMBL" id="CP022163">
    <property type="protein sequence ID" value="ATB27540.1"/>
    <property type="molecule type" value="Genomic_DNA"/>
</dbReference>
<dbReference type="InterPro" id="IPR036844">
    <property type="entry name" value="Hint_dom_sf"/>
</dbReference>
<reference evidence="2 3" key="1">
    <citation type="submission" date="2017-06" db="EMBL/GenBank/DDBJ databases">
        <authorList>
            <person name="Kim H.J."/>
            <person name="Triplett B.A."/>
        </authorList>
    </citation>
    <scope>NUCLEOTIDE SEQUENCE [LARGE SCALE GENOMIC DNA]</scope>
    <source>
        <strain evidence="2 3">DSM 14713</strain>
    </source>
</reference>
<evidence type="ECO:0000256" key="1">
    <source>
        <dbReference type="SAM" id="SignalP"/>
    </source>
</evidence>
<accession>A0A250I8K1</accession>
<feature type="chain" id="PRO_5012467996" description="Hint domain-containing protein" evidence="1">
    <location>
        <begin position="22"/>
        <end position="568"/>
    </location>
</feature>
<organism evidence="2 3">
    <name type="scientific">Melittangium boletus DSM 14713</name>
    <dbReference type="NCBI Taxonomy" id="1294270"/>
    <lineage>
        <taxon>Bacteria</taxon>
        <taxon>Pseudomonadati</taxon>
        <taxon>Myxococcota</taxon>
        <taxon>Myxococcia</taxon>
        <taxon>Myxococcales</taxon>
        <taxon>Cystobacterineae</taxon>
        <taxon>Archangiaceae</taxon>
        <taxon>Melittangium</taxon>
    </lineage>
</organism>
<dbReference type="PROSITE" id="PS50817">
    <property type="entry name" value="INTEIN_N_TER"/>
    <property type="match status" value="1"/>
</dbReference>